<accession>A0A3Q0RRS9</accession>
<dbReference type="GO" id="GO:0008270">
    <property type="term" value="F:zinc ion binding"/>
    <property type="evidence" value="ECO:0007669"/>
    <property type="project" value="UniProtKB-KW"/>
</dbReference>
<dbReference type="InterPro" id="IPR017907">
    <property type="entry name" value="Znf_RING_CS"/>
</dbReference>
<name>A0A3Q0RRS9_AMPCI</name>
<evidence type="ECO:0000256" key="1">
    <source>
        <dbReference type="ARBA" id="ARBA00022723"/>
    </source>
</evidence>
<feature type="domain" description="B box-type" evidence="6">
    <location>
        <begin position="47"/>
        <end position="96"/>
    </location>
</feature>
<dbReference type="SUPFAM" id="SSF57850">
    <property type="entry name" value="RING/U-box"/>
    <property type="match status" value="1"/>
</dbReference>
<dbReference type="Gene3D" id="3.30.40.10">
    <property type="entry name" value="Zinc/RING finger domain, C3HC4 (zinc finger)"/>
    <property type="match status" value="1"/>
</dbReference>
<reference evidence="7" key="1">
    <citation type="submission" date="2025-08" db="UniProtKB">
        <authorList>
            <consortium name="Ensembl"/>
        </authorList>
    </citation>
    <scope>IDENTIFICATION</scope>
</reference>
<dbReference type="SMART" id="SM00336">
    <property type="entry name" value="BBOX"/>
    <property type="match status" value="1"/>
</dbReference>
<feature type="domain" description="RING-type" evidence="5">
    <location>
        <begin position="12"/>
        <end position="52"/>
    </location>
</feature>
<keyword evidence="1" id="KW-0479">Metal-binding</keyword>
<evidence type="ECO:0000256" key="4">
    <source>
        <dbReference type="PROSITE-ProRule" id="PRU00024"/>
    </source>
</evidence>
<evidence type="ECO:0000259" key="6">
    <source>
        <dbReference type="PROSITE" id="PS50119"/>
    </source>
</evidence>
<dbReference type="Ensembl" id="ENSACIT00000013762.1">
    <property type="protein sequence ID" value="ENSACIP00000013396.1"/>
    <property type="gene ID" value="ENSACIG00000010421.1"/>
</dbReference>
<evidence type="ECO:0000256" key="2">
    <source>
        <dbReference type="ARBA" id="ARBA00022771"/>
    </source>
</evidence>
<dbReference type="OMA" id="HEKERIH"/>
<dbReference type="PANTHER" id="PTHR24103">
    <property type="entry name" value="E3 UBIQUITIN-PROTEIN LIGASE TRIM"/>
    <property type="match status" value="1"/>
</dbReference>
<evidence type="ECO:0000313" key="8">
    <source>
        <dbReference type="Proteomes" id="UP000261340"/>
    </source>
</evidence>
<keyword evidence="2 4" id="KW-0863">Zinc-finger</keyword>
<dbReference type="STRING" id="61819.ENSACIP00000013396"/>
<dbReference type="SUPFAM" id="SSF57845">
    <property type="entry name" value="B-box zinc-binding domain"/>
    <property type="match status" value="1"/>
</dbReference>
<dbReference type="InterPro" id="IPR027370">
    <property type="entry name" value="Znf-RING_euk"/>
</dbReference>
<dbReference type="InterPro" id="IPR013083">
    <property type="entry name" value="Znf_RING/FYVE/PHD"/>
</dbReference>
<dbReference type="Pfam" id="PF13445">
    <property type="entry name" value="zf-RING_UBOX"/>
    <property type="match status" value="1"/>
</dbReference>
<protein>
    <submittedName>
        <fullName evidence="7">Uncharacterized protein</fullName>
    </submittedName>
</protein>
<organism evidence="7 8">
    <name type="scientific">Amphilophus citrinellus</name>
    <name type="common">Midas cichlid</name>
    <name type="synonym">Cichlasoma citrinellum</name>
    <dbReference type="NCBI Taxonomy" id="61819"/>
    <lineage>
        <taxon>Eukaryota</taxon>
        <taxon>Metazoa</taxon>
        <taxon>Chordata</taxon>
        <taxon>Craniata</taxon>
        <taxon>Vertebrata</taxon>
        <taxon>Euteleostomi</taxon>
        <taxon>Actinopterygii</taxon>
        <taxon>Neopterygii</taxon>
        <taxon>Teleostei</taxon>
        <taxon>Neoteleostei</taxon>
        <taxon>Acanthomorphata</taxon>
        <taxon>Ovalentaria</taxon>
        <taxon>Cichlomorphae</taxon>
        <taxon>Cichliformes</taxon>
        <taxon>Cichlidae</taxon>
        <taxon>New World cichlids</taxon>
        <taxon>Cichlasomatinae</taxon>
        <taxon>Heroini</taxon>
        <taxon>Amphilophus</taxon>
    </lineage>
</organism>
<dbReference type="InterPro" id="IPR050143">
    <property type="entry name" value="TRIM/RBCC"/>
</dbReference>
<dbReference type="GeneTree" id="ENSGT00970000193390"/>
<keyword evidence="8" id="KW-1185">Reference proteome</keyword>
<dbReference type="Gene3D" id="3.30.160.60">
    <property type="entry name" value="Classic Zinc Finger"/>
    <property type="match status" value="1"/>
</dbReference>
<dbReference type="AlphaFoldDB" id="A0A3Q0RRS9"/>
<dbReference type="Pfam" id="PF00643">
    <property type="entry name" value="zf-B_box"/>
    <property type="match status" value="1"/>
</dbReference>
<dbReference type="Proteomes" id="UP000261340">
    <property type="component" value="Unplaced"/>
</dbReference>
<keyword evidence="3" id="KW-0862">Zinc</keyword>
<sequence length="243" mass="28307">MIPLDAEEDFSCPVCHEVFKDPVVLSCSHSFCKDCLQKWCDPPRNLALKNLCEAFLEERGERGRKKLKIFCLDHQQPVCVICRDSKMHNNHRFRPIDEAAQEHREELQKSLKPLKEKLQAFEEVKGSYDQIVKHIKVQAQSTEKEIKEQFKNLHQFLYNEEKIRIANLKEEEEQKAKIVKAKIEGLSREIGGLLNTIRFFSFALRRDVPNFGSLHRSKKAALEICLRHELSCSNLRLHPSEAS</sequence>
<evidence type="ECO:0000259" key="5">
    <source>
        <dbReference type="PROSITE" id="PS50089"/>
    </source>
</evidence>
<dbReference type="PROSITE" id="PS00518">
    <property type="entry name" value="ZF_RING_1"/>
    <property type="match status" value="1"/>
</dbReference>
<dbReference type="InterPro" id="IPR001841">
    <property type="entry name" value="Znf_RING"/>
</dbReference>
<dbReference type="SMART" id="SM00184">
    <property type="entry name" value="RING"/>
    <property type="match status" value="1"/>
</dbReference>
<reference evidence="7" key="2">
    <citation type="submission" date="2025-09" db="UniProtKB">
        <authorList>
            <consortium name="Ensembl"/>
        </authorList>
    </citation>
    <scope>IDENTIFICATION</scope>
</reference>
<dbReference type="InterPro" id="IPR000315">
    <property type="entry name" value="Znf_B-box"/>
</dbReference>
<evidence type="ECO:0000313" key="7">
    <source>
        <dbReference type="Ensembl" id="ENSACIP00000013396.1"/>
    </source>
</evidence>
<proteinExistence type="predicted"/>
<dbReference type="PROSITE" id="PS50119">
    <property type="entry name" value="ZF_BBOX"/>
    <property type="match status" value="1"/>
</dbReference>
<evidence type="ECO:0000256" key="3">
    <source>
        <dbReference type="ARBA" id="ARBA00022833"/>
    </source>
</evidence>
<dbReference type="PROSITE" id="PS50089">
    <property type="entry name" value="ZF_RING_2"/>
    <property type="match status" value="1"/>
</dbReference>